<dbReference type="GO" id="GO:0004540">
    <property type="term" value="F:RNA nuclease activity"/>
    <property type="evidence" value="ECO:0007669"/>
    <property type="project" value="InterPro"/>
</dbReference>
<evidence type="ECO:0000259" key="1">
    <source>
        <dbReference type="Pfam" id="PF01936"/>
    </source>
</evidence>
<dbReference type="AlphaFoldDB" id="A0A6D2IS38"/>
<sequence length="142" mass="15791">MWGQKYAAAKPEYAAAQIAVWWDMNDCPIPEGYDPHWVRPSIEAAFKKLGYVGPVSITAYANQRQTPKSPPASALLHWNRCCAYQNRKYMRSHVLRYARMASSQSASGNNDAHIQSGGRCLLLGSGQATTRDHVQPLPGLFI</sequence>
<dbReference type="CDD" id="cd10910">
    <property type="entry name" value="PIN_limkain_b1_N_like"/>
    <property type="match status" value="1"/>
</dbReference>
<keyword evidence="4" id="KW-1185">Reference proteome</keyword>
<dbReference type="Proteomes" id="UP000467841">
    <property type="component" value="Unassembled WGS sequence"/>
</dbReference>
<evidence type="ECO:0000313" key="4">
    <source>
        <dbReference type="Proteomes" id="UP000467841"/>
    </source>
</evidence>
<name>A0A6D2IS38_9BRAS</name>
<dbReference type="EMBL" id="CACVBM020001062">
    <property type="protein sequence ID" value="CAA7027826.1"/>
    <property type="molecule type" value="Genomic_DNA"/>
</dbReference>
<evidence type="ECO:0000313" key="3">
    <source>
        <dbReference type="EMBL" id="CAA7032550.1"/>
    </source>
</evidence>
<dbReference type="InterPro" id="IPR024768">
    <property type="entry name" value="Marf1"/>
</dbReference>
<proteinExistence type="predicted"/>
<reference evidence="2 4" key="1">
    <citation type="submission" date="2020-01" db="EMBL/GenBank/DDBJ databases">
        <authorList>
            <person name="Mishra B."/>
        </authorList>
    </citation>
    <scope>NUCLEOTIDE SEQUENCE [LARGE SCALE GENOMIC DNA]</scope>
</reference>
<feature type="domain" description="NYN" evidence="1">
    <location>
        <begin position="18"/>
        <end position="68"/>
    </location>
</feature>
<protein>
    <recommendedName>
        <fullName evidence="1">NYN domain-containing protein</fullName>
    </recommendedName>
</protein>
<organism evidence="2 4">
    <name type="scientific">Microthlaspi erraticum</name>
    <dbReference type="NCBI Taxonomy" id="1685480"/>
    <lineage>
        <taxon>Eukaryota</taxon>
        <taxon>Viridiplantae</taxon>
        <taxon>Streptophyta</taxon>
        <taxon>Embryophyta</taxon>
        <taxon>Tracheophyta</taxon>
        <taxon>Spermatophyta</taxon>
        <taxon>Magnoliopsida</taxon>
        <taxon>eudicotyledons</taxon>
        <taxon>Gunneridae</taxon>
        <taxon>Pentapetalae</taxon>
        <taxon>rosids</taxon>
        <taxon>malvids</taxon>
        <taxon>Brassicales</taxon>
        <taxon>Brassicaceae</taxon>
        <taxon>Coluteocarpeae</taxon>
        <taxon>Microthlaspi</taxon>
    </lineage>
</organism>
<dbReference type="OrthoDB" id="1108152at2759"/>
<dbReference type="PANTHER" id="PTHR14379">
    <property type="entry name" value="LIMKAIN B LKAP"/>
    <property type="match status" value="1"/>
</dbReference>
<dbReference type="GO" id="GO:0010468">
    <property type="term" value="P:regulation of gene expression"/>
    <property type="evidence" value="ECO:0007669"/>
    <property type="project" value="InterPro"/>
</dbReference>
<dbReference type="InterPro" id="IPR021139">
    <property type="entry name" value="NYN"/>
</dbReference>
<dbReference type="GO" id="GO:0005777">
    <property type="term" value="C:peroxisome"/>
    <property type="evidence" value="ECO:0007669"/>
    <property type="project" value="InterPro"/>
</dbReference>
<dbReference type="EMBL" id="CACVBM020001123">
    <property type="protein sequence ID" value="CAA7032550.1"/>
    <property type="molecule type" value="Genomic_DNA"/>
</dbReference>
<dbReference type="PANTHER" id="PTHR14379:SF84">
    <property type="entry name" value="NYN DOMAIN-CONTAINING PROTEIN"/>
    <property type="match status" value="1"/>
</dbReference>
<gene>
    <name evidence="2" type="ORF">MERR_LOCUS15061</name>
    <name evidence="3" type="ORF">MERR_LOCUS19785</name>
</gene>
<dbReference type="Pfam" id="PF01936">
    <property type="entry name" value="NYN"/>
    <property type="match status" value="1"/>
</dbReference>
<evidence type="ECO:0000313" key="2">
    <source>
        <dbReference type="EMBL" id="CAA7027826.1"/>
    </source>
</evidence>
<accession>A0A6D2IS38</accession>